<sequence length="324" mass="36616">MGGVLSRELSFRTPTAGMRARYPTSQKMVSSFIPEATATFSTYRVSEQRQRWIECSSERCSLQTTLPKWRDGLSTIKSCSSGKTLSQTKPSKTECHNPQWKSFMHRPLSTNCERPLETFPGMKAPGSNEIPPKIVKAGKENSFLRHLQLNAEMRARYPTSQKMVSSSTPEATATFSTYRISEQRQRDACIGLVMCAEWKTVASQRTSCTASLPPVLCLTERSTMRFKNVCKRGLKTCGIQPAELEVEVSNLTSWQAKAKEGIKSDKEKRELEREEKRTSKHQRTQSVPTSHTTTPTDYTCSKCQHSYKSSIGLYSHSRRCNETN</sequence>
<dbReference type="EMBL" id="JAWDGP010001382">
    <property type="protein sequence ID" value="KAK3792250.1"/>
    <property type="molecule type" value="Genomic_DNA"/>
</dbReference>
<feature type="compositionally biased region" description="Basic and acidic residues" evidence="1">
    <location>
        <begin position="257"/>
        <end position="277"/>
    </location>
</feature>
<evidence type="ECO:0000313" key="2">
    <source>
        <dbReference type="EMBL" id="KAK3792250.1"/>
    </source>
</evidence>
<name>A0AAE1AR79_9GAST</name>
<feature type="compositionally biased region" description="Low complexity" evidence="1">
    <location>
        <begin position="284"/>
        <end position="298"/>
    </location>
</feature>
<dbReference type="Proteomes" id="UP001283361">
    <property type="component" value="Unassembled WGS sequence"/>
</dbReference>
<gene>
    <name evidence="2" type="ORF">RRG08_007330</name>
</gene>
<accession>A0AAE1AR79</accession>
<evidence type="ECO:0000313" key="3">
    <source>
        <dbReference type="Proteomes" id="UP001283361"/>
    </source>
</evidence>
<protein>
    <submittedName>
        <fullName evidence="2">Uncharacterized protein</fullName>
    </submittedName>
</protein>
<keyword evidence="3" id="KW-1185">Reference proteome</keyword>
<evidence type="ECO:0000256" key="1">
    <source>
        <dbReference type="SAM" id="MobiDB-lite"/>
    </source>
</evidence>
<reference evidence="2" key="1">
    <citation type="journal article" date="2023" name="G3 (Bethesda)">
        <title>A reference genome for the long-term kleptoplast-retaining sea slug Elysia crispata morphotype clarki.</title>
        <authorList>
            <person name="Eastman K.E."/>
            <person name="Pendleton A.L."/>
            <person name="Shaikh M.A."/>
            <person name="Suttiyut T."/>
            <person name="Ogas R."/>
            <person name="Tomko P."/>
            <person name="Gavelis G."/>
            <person name="Widhalm J.R."/>
            <person name="Wisecaver J.H."/>
        </authorList>
    </citation>
    <scope>NUCLEOTIDE SEQUENCE</scope>
    <source>
        <strain evidence="2">ECLA1</strain>
    </source>
</reference>
<dbReference type="AlphaFoldDB" id="A0AAE1AR79"/>
<feature type="region of interest" description="Disordered" evidence="1">
    <location>
        <begin position="257"/>
        <end position="298"/>
    </location>
</feature>
<proteinExistence type="predicted"/>
<comment type="caution">
    <text evidence="2">The sequence shown here is derived from an EMBL/GenBank/DDBJ whole genome shotgun (WGS) entry which is preliminary data.</text>
</comment>
<organism evidence="2 3">
    <name type="scientific">Elysia crispata</name>
    <name type="common">lettuce slug</name>
    <dbReference type="NCBI Taxonomy" id="231223"/>
    <lineage>
        <taxon>Eukaryota</taxon>
        <taxon>Metazoa</taxon>
        <taxon>Spiralia</taxon>
        <taxon>Lophotrochozoa</taxon>
        <taxon>Mollusca</taxon>
        <taxon>Gastropoda</taxon>
        <taxon>Heterobranchia</taxon>
        <taxon>Euthyneura</taxon>
        <taxon>Panpulmonata</taxon>
        <taxon>Sacoglossa</taxon>
        <taxon>Placobranchoidea</taxon>
        <taxon>Plakobranchidae</taxon>
        <taxon>Elysia</taxon>
    </lineage>
</organism>